<dbReference type="Gramene" id="Pp3c21_10100V3.2">
    <property type="protein sequence ID" value="PAC:32914807.CDS.1"/>
    <property type="gene ID" value="Pp3c21_10100"/>
</dbReference>
<accession>A0A7I3Z1M8</accession>
<dbReference type="Proteomes" id="UP000006727">
    <property type="component" value="Chromosome 21"/>
</dbReference>
<sequence length="128" mass="14850">MHIQHRGVYHSTVRALDRWNLQIKQNNIGLGIYCFHYYYTIIKAGHFYILSDVELHLRSQQPPPNLNQHQNLPVPIISTLIKWGCQTATIASSHTLHLPHGNLANTLPSERSQRSSIKAPWKLRLRRN</sequence>
<reference evidence="1 2" key="1">
    <citation type="journal article" date="2008" name="Science">
        <title>The Physcomitrella genome reveals evolutionary insights into the conquest of land by plants.</title>
        <authorList>
            <person name="Rensing S."/>
            <person name="Lang D."/>
            <person name="Zimmer A."/>
            <person name="Terry A."/>
            <person name="Salamov A."/>
            <person name="Shapiro H."/>
            <person name="Nishiyama T."/>
            <person name="Perroud P.-F."/>
            <person name="Lindquist E."/>
            <person name="Kamisugi Y."/>
            <person name="Tanahashi T."/>
            <person name="Sakakibara K."/>
            <person name="Fujita T."/>
            <person name="Oishi K."/>
            <person name="Shin-I T."/>
            <person name="Kuroki Y."/>
            <person name="Toyoda A."/>
            <person name="Suzuki Y."/>
            <person name="Hashimoto A."/>
            <person name="Yamaguchi K."/>
            <person name="Sugano A."/>
            <person name="Kohara Y."/>
            <person name="Fujiyama A."/>
            <person name="Anterola A."/>
            <person name="Aoki S."/>
            <person name="Ashton N."/>
            <person name="Barbazuk W.B."/>
            <person name="Barker E."/>
            <person name="Bennetzen J."/>
            <person name="Bezanilla M."/>
            <person name="Blankenship R."/>
            <person name="Cho S.H."/>
            <person name="Dutcher S."/>
            <person name="Estelle M."/>
            <person name="Fawcett J.A."/>
            <person name="Gundlach H."/>
            <person name="Hanada K."/>
            <person name="Heyl A."/>
            <person name="Hicks K.A."/>
            <person name="Hugh J."/>
            <person name="Lohr M."/>
            <person name="Mayer K."/>
            <person name="Melkozernov A."/>
            <person name="Murata T."/>
            <person name="Nelson D."/>
            <person name="Pils B."/>
            <person name="Prigge M."/>
            <person name="Reiss B."/>
            <person name="Renner T."/>
            <person name="Rombauts S."/>
            <person name="Rushton P."/>
            <person name="Sanderfoot A."/>
            <person name="Schween G."/>
            <person name="Shiu S.-H."/>
            <person name="Stueber K."/>
            <person name="Theodoulou F.L."/>
            <person name="Tu H."/>
            <person name="Van de Peer Y."/>
            <person name="Verrier P.J."/>
            <person name="Waters E."/>
            <person name="Wood A."/>
            <person name="Yang L."/>
            <person name="Cove D."/>
            <person name="Cuming A."/>
            <person name="Hasebe M."/>
            <person name="Lucas S."/>
            <person name="Mishler D.B."/>
            <person name="Reski R."/>
            <person name="Grigoriev I."/>
            <person name="Quatrano R.S."/>
            <person name="Boore J.L."/>
        </authorList>
    </citation>
    <scope>NUCLEOTIDE SEQUENCE [LARGE SCALE GENOMIC DNA]</scope>
    <source>
        <strain evidence="1 2">cv. Gransden 2004</strain>
    </source>
</reference>
<dbReference type="EnsemblPlants" id="Pp3c21_10100V3.2">
    <property type="protein sequence ID" value="PAC:32914807.CDS.1"/>
    <property type="gene ID" value="Pp3c21_10100"/>
</dbReference>
<name>A0A7I3Z1M8_PHYPA</name>
<dbReference type="EMBL" id="ABEU02000021">
    <property type="status" value="NOT_ANNOTATED_CDS"/>
    <property type="molecule type" value="Genomic_DNA"/>
</dbReference>
<keyword evidence="2" id="KW-1185">Reference proteome</keyword>
<reference evidence="1" key="3">
    <citation type="submission" date="2020-12" db="UniProtKB">
        <authorList>
            <consortium name="EnsemblPlants"/>
        </authorList>
    </citation>
    <scope>IDENTIFICATION</scope>
</reference>
<protein>
    <submittedName>
        <fullName evidence="1">Uncharacterized protein</fullName>
    </submittedName>
</protein>
<evidence type="ECO:0000313" key="1">
    <source>
        <dbReference type="EnsemblPlants" id="PAC:32914807.CDS.1"/>
    </source>
</evidence>
<dbReference type="AlphaFoldDB" id="A0A7I3Z1M8"/>
<reference evidence="1 2" key="2">
    <citation type="journal article" date="2018" name="Plant J.">
        <title>The Physcomitrella patens chromosome-scale assembly reveals moss genome structure and evolution.</title>
        <authorList>
            <person name="Lang D."/>
            <person name="Ullrich K.K."/>
            <person name="Murat F."/>
            <person name="Fuchs J."/>
            <person name="Jenkins J."/>
            <person name="Haas F.B."/>
            <person name="Piednoel M."/>
            <person name="Gundlach H."/>
            <person name="Van Bel M."/>
            <person name="Meyberg R."/>
            <person name="Vives C."/>
            <person name="Morata J."/>
            <person name="Symeonidi A."/>
            <person name="Hiss M."/>
            <person name="Muchero W."/>
            <person name="Kamisugi Y."/>
            <person name="Saleh O."/>
            <person name="Blanc G."/>
            <person name="Decker E.L."/>
            <person name="van Gessel N."/>
            <person name="Grimwood J."/>
            <person name="Hayes R.D."/>
            <person name="Graham S.W."/>
            <person name="Gunter L.E."/>
            <person name="McDaniel S.F."/>
            <person name="Hoernstein S.N.W."/>
            <person name="Larsson A."/>
            <person name="Li F.W."/>
            <person name="Perroud P.F."/>
            <person name="Phillips J."/>
            <person name="Ranjan P."/>
            <person name="Rokshar D.S."/>
            <person name="Rothfels C.J."/>
            <person name="Schneider L."/>
            <person name="Shu S."/>
            <person name="Stevenson D.W."/>
            <person name="Thummler F."/>
            <person name="Tillich M."/>
            <person name="Villarreal Aguilar J.C."/>
            <person name="Widiez T."/>
            <person name="Wong G.K."/>
            <person name="Wymore A."/>
            <person name="Zhang Y."/>
            <person name="Zimmer A.D."/>
            <person name="Quatrano R.S."/>
            <person name="Mayer K.F.X."/>
            <person name="Goodstein D."/>
            <person name="Casacuberta J.M."/>
            <person name="Vandepoele K."/>
            <person name="Reski R."/>
            <person name="Cuming A.C."/>
            <person name="Tuskan G.A."/>
            <person name="Maumus F."/>
            <person name="Salse J."/>
            <person name="Schmutz J."/>
            <person name="Rensing S.A."/>
        </authorList>
    </citation>
    <scope>NUCLEOTIDE SEQUENCE [LARGE SCALE GENOMIC DNA]</scope>
    <source>
        <strain evidence="1 2">cv. Gransden 2004</strain>
    </source>
</reference>
<proteinExistence type="predicted"/>
<organism evidence="1 2">
    <name type="scientific">Physcomitrium patens</name>
    <name type="common">Spreading-leaved earth moss</name>
    <name type="synonym">Physcomitrella patens</name>
    <dbReference type="NCBI Taxonomy" id="3218"/>
    <lineage>
        <taxon>Eukaryota</taxon>
        <taxon>Viridiplantae</taxon>
        <taxon>Streptophyta</taxon>
        <taxon>Embryophyta</taxon>
        <taxon>Bryophyta</taxon>
        <taxon>Bryophytina</taxon>
        <taxon>Bryopsida</taxon>
        <taxon>Funariidae</taxon>
        <taxon>Funariales</taxon>
        <taxon>Funariaceae</taxon>
        <taxon>Physcomitrium</taxon>
    </lineage>
</organism>
<evidence type="ECO:0000313" key="2">
    <source>
        <dbReference type="Proteomes" id="UP000006727"/>
    </source>
</evidence>